<accession>A0A8B9J5L5</accession>
<feature type="disulfide bond" evidence="15">
    <location>
        <begin position="467"/>
        <end position="508"/>
    </location>
</feature>
<dbReference type="GO" id="GO:0009986">
    <property type="term" value="C:cell surface"/>
    <property type="evidence" value="ECO:0007669"/>
    <property type="project" value="TreeGrafter"/>
</dbReference>
<keyword evidence="6 18" id="KW-0732">Signal</keyword>
<dbReference type="EMBL" id="JAICCE010000013">
    <property type="protein sequence ID" value="KAG9269767.1"/>
    <property type="molecule type" value="Genomic_DNA"/>
</dbReference>
<dbReference type="Proteomes" id="UP000694621">
    <property type="component" value="Unplaced"/>
</dbReference>
<evidence type="ECO:0000256" key="10">
    <source>
        <dbReference type="ARBA" id="ARBA00022989"/>
    </source>
</evidence>
<feature type="disulfide bond" evidence="15">
    <location>
        <begin position="30"/>
        <end position="39"/>
    </location>
</feature>
<feature type="transmembrane region" description="Helical" evidence="17">
    <location>
        <begin position="684"/>
        <end position="717"/>
    </location>
</feature>
<feature type="disulfide bond" evidence="15">
    <location>
        <begin position="33"/>
        <end position="69"/>
    </location>
</feature>
<dbReference type="PANTHER" id="PTHR10082">
    <property type="entry name" value="INTEGRIN BETA SUBUNIT"/>
    <property type="match status" value="1"/>
</dbReference>
<sequence length="721" mass="80151">MLRRQIFTVVFMFCILFQGTEGQCSSKLTCSECVQHAGCAWCKQRGFLSPGQPDRRRCDTAEGLRRRNCSAIIDPTPDVQSIVDTELGSSLENVVQLRPQKLHLKLRVGVPQTFKVAFKRAEGYPIDLYFLMDFSLSMIDDLENMKKLGHKVMSALRNVTNAARIGFGAYVDKREIPFITSSSDSLSNPCPENKTCQPAFSFKHFLNLTDNMEDFEKEVSKQNISVNEDLPESGFDGVMQVSVCEEEIGWGNVTRILVYLSDGLFHSAGDGRLAGIVRPNDGKCHLNKDGLYETSESYDYPSIAHLSEVLAKKNIKIIFAITDDYQDTYQELSAVIPQSVVGILESDSSNVVQLISDAYNDLVSKLILEHHKAPAGLDISYSSECSDGTQSYGQKRGECRNLDFDQQINFTVTVSTSVCFSHARSFTIRPQGLTEELSVTVETLCDCDCRDTERRSSYCHGNGTYACGVCSCDEGYVGQTCECEKQQNADSILSMEALCTPFNSTNTCSGHGSCLCGRCICHSHYRGQYCQCDDTSCNHHKNLICGGNGRCNCGTCECYPNYEGPACECSTITDECQTGNDSICSNHGYCECNQCICHPDFKGKHCTMSLYPCLQYGACVRCRLSNVLEKENCEEACSSTELIHSPDARIFSCDDEMVFFNVESNSETVQIFYREKHSIFQRAMFGTLVIFCSGVGGVVILGTTMILTYLVLLNIYYQIVP</sequence>
<evidence type="ECO:0000256" key="13">
    <source>
        <dbReference type="ARBA" id="ARBA00023157"/>
    </source>
</evidence>
<feature type="disulfide bond" evidence="15">
    <location>
        <begin position="521"/>
        <end position="530"/>
    </location>
</feature>
<feature type="domain" description="EGF-like" evidence="19">
    <location>
        <begin position="536"/>
        <end position="568"/>
    </location>
</feature>
<dbReference type="InterPro" id="IPR032695">
    <property type="entry name" value="Integrin_dom_sf"/>
</dbReference>
<evidence type="ECO:0000256" key="17">
    <source>
        <dbReference type="SAM" id="Phobius"/>
    </source>
</evidence>
<keyword evidence="5 16" id="KW-0812">Transmembrane</keyword>
<dbReference type="SUPFAM" id="SSF103575">
    <property type="entry name" value="Plexin repeat"/>
    <property type="match status" value="1"/>
</dbReference>
<evidence type="ECO:0000259" key="20">
    <source>
        <dbReference type="SMART" id="SM00187"/>
    </source>
</evidence>
<feature type="disulfide bond" evidence="15">
    <location>
        <begin position="445"/>
        <end position="449"/>
    </location>
</feature>
<dbReference type="InterPro" id="IPR057073">
    <property type="entry name" value="EGF_integrin_2"/>
</dbReference>
<dbReference type="InterPro" id="IPR040622">
    <property type="entry name" value="EGF_integrin_1"/>
</dbReference>
<evidence type="ECO:0000313" key="21">
    <source>
        <dbReference type="EMBL" id="KAG9269767.1"/>
    </source>
</evidence>
<feature type="domain" description="EGF-like" evidence="19">
    <location>
        <begin position="448"/>
        <end position="482"/>
    </location>
</feature>
<evidence type="ECO:0000256" key="7">
    <source>
        <dbReference type="ARBA" id="ARBA00022737"/>
    </source>
</evidence>
<dbReference type="InterPro" id="IPR000742">
    <property type="entry name" value="EGF"/>
</dbReference>
<evidence type="ECO:0000256" key="11">
    <source>
        <dbReference type="ARBA" id="ARBA00023037"/>
    </source>
</evidence>
<evidence type="ECO:0000256" key="5">
    <source>
        <dbReference type="ARBA" id="ARBA00022692"/>
    </source>
</evidence>
<dbReference type="Gene3D" id="2.60.40.1510">
    <property type="entry name" value="ntegrin, alpha v. Chain A, domain 3"/>
    <property type="match status" value="1"/>
</dbReference>
<dbReference type="InterPro" id="IPR036465">
    <property type="entry name" value="vWFA_dom_sf"/>
</dbReference>
<keyword evidence="7" id="KW-0677">Repeat</keyword>
<dbReference type="Pfam" id="PF23105">
    <property type="entry name" value="EGF_integrin"/>
    <property type="match status" value="1"/>
</dbReference>
<dbReference type="PROSITE" id="PS00243">
    <property type="entry name" value="I_EGF_1"/>
    <property type="match status" value="2"/>
</dbReference>
<dbReference type="SUPFAM" id="SSF53300">
    <property type="entry name" value="vWA-like"/>
    <property type="match status" value="1"/>
</dbReference>
<feature type="disulfide bond" evidence="15">
    <location>
        <begin position="553"/>
        <end position="584"/>
    </location>
</feature>
<dbReference type="Ensembl" id="ENSAMXT00005004022.1">
    <property type="protein sequence ID" value="ENSAMXP00005003502.1"/>
    <property type="gene ID" value="ENSAMXG00005002224.1"/>
</dbReference>
<reference evidence="22" key="2">
    <citation type="submission" date="2025-05" db="UniProtKB">
        <authorList>
            <consortium name="Ensembl"/>
        </authorList>
    </citation>
    <scope>IDENTIFICATION</scope>
</reference>
<keyword evidence="3" id="KW-1003">Cell membrane</keyword>
<dbReference type="Pfam" id="PF17205">
    <property type="entry name" value="PSI_integrin"/>
    <property type="match status" value="1"/>
</dbReference>
<reference evidence="21 24" key="1">
    <citation type="submission" date="2021-07" db="EMBL/GenBank/DDBJ databases">
        <authorList>
            <person name="Imarazene B."/>
            <person name="Zahm M."/>
            <person name="Klopp C."/>
            <person name="Cabau C."/>
            <person name="Beille S."/>
            <person name="Jouanno E."/>
            <person name="Castinel A."/>
            <person name="Lluch J."/>
            <person name="Gil L."/>
            <person name="Kuchtly C."/>
            <person name="Lopez Roques C."/>
            <person name="Donnadieu C."/>
            <person name="Parrinello H."/>
            <person name="Journot L."/>
            <person name="Du K."/>
            <person name="Schartl M."/>
            <person name="Retaux S."/>
            <person name="Guiguen Y."/>
        </authorList>
    </citation>
    <scope>NUCLEOTIDE SEQUENCE [LARGE SCALE GENOMIC DNA]</scope>
    <source>
        <strain evidence="21">Pach_M1</strain>
        <tissue evidence="21">Testis</tissue>
    </source>
</reference>
<feature type="disulfide bond" evidence="15">
    <location>
        <begin position="190"/>
        <end position="196"/>
    </location>
</feature>
<dbReference type="FunFam" id="3.40.50.410:FF:000002">
    <property type="entry name" value="Integrin beta"/>
    <property type="match status" value="1"/>
</dbReference>
<feature type="disulfide bond" evidence="15">
    <location>
        <begin position="516"/>
        <end position="545"/>
    </location>
</feature>
<feature type="disulfide bond" evidence="15">
    <location>
        <begin position="558"/>
        <end position="567"/>
    </location>
</feature>
<dbReference type="GO" id="GO:0098609">
    <property type="term" value="P:cell-cell adhesion"/>
    <property type="evidence" value="ECO:0007669"/>
    <property type="project" value="TreeGrafter"/>
</dbReference>
<feature type="disulfide bond" evidence="15">
    <location>
        <begin position="551"/>
        <end position="556"/>
    </location>
</feature>
<feature type="disulfide bond" evidence="15">
    <location>
        <begin position="532"/>
        <end position="537"/>
    </location>
</feature>
<dbReference type="GO" id="GO:0008305">
    <property type="term" value="C:integrin complex"/>
    <property type="evidence" value="ECO:0007669"/>
    <property type="project" value="TreeGrafter"/>
</dbReference>
<dbReference type="Gene3D" id="3.30.1680.10">
    <property type="entry name" value="ligand-binding face of the semaphorins, domain 2"/>
    <property type="match status" value="1"/>
</dbReference>
<keyword evidence="13 15" id="KW-1015">Disulfide bond</keyword>
<dbReference type="SUPFAM" id="SSF57196">
    <property type="entry name" value="EGF/Laminin"/>
    <property type="match status" value="2"/>
</dbReference>
<gene>
    <name evidence="21" type="primary">ITGB2</name>
    <name evidence="21" type="ORF">AMEX_G16831</name>
</gene>
<dbReference type="GO" id="GO:0007160">
    <property type="term" value="P:cell-matrix adhesion"/>
    <property type="evidence" value="ECO:0007669"/>
    <property type="project" value="TreeGrafter"/>
</dbReference>
<dbReference type="GO" id="GO:0005925">
    <property type="term" value="C:focal adhesion"/>
    <property type="evidence" value="ECO:0007669"/>
    <property type="project" value="TreeGrafter"/>
</dbReference>
<feature type="domain" description="EGF-like" evidence="19">
    <location>
        <begin position="575"/>
        <end position="607"/>
    </location>
</feature>
<feature type="disulfide bond" evidence="15">
    <location>
        <begin position="42"/>
        <end position="58"/>
    </location>
</feature>
<feature type="disulfide bond" evidence="15">
    <location>
        <begin position="590"/>
        <end position="595"/>
    </location>
</feature>
<dbReference type="PRINTS" id="PR01186">
    <property type="entry name" value="INTEGRINB"/>
</dbReference>
<evidence type="ECO:0000313" key="22">
    <source>
        <dbReference type="Ensembl" id="ENSAMXP00005003502.1"/>
    </source>
</evidence>
<evidence type="ECO:0000313" key="23">
    <source>
        <dbReference type="Proteomes" id="UP000694621"/>
    </source>
</evidence>
<dbReference type="PIRSF" id="PIRSF002512">
    <property type="entry name" value="Integrin_B"/>
    <property type="match status" value="1"/>
</dbReference>
<dbReference type="PANTHER" id="PTHR10082:SF36">
    <property type="entry name" value="INTEGRIN BETA-7"/>
    <property type="match status" value="1"/>
</dbReference>
<dbReference type="InterPro" id="IPR013111">
    <property type="entry name" value="EGF_extracell"/>
</dbReference>
<evidence type="ECO:0000313" key="24">
    <source>
        <dbReference type="Proteomes" id="UP000752171"/>
    </source>
</evidence>
<dbReference type="InterPro" id="IPR033760">
    <property type="entry name" value="Integrin_beta_N"/>
</dbReference>
<feature type="disulfide bond" evidence="15">
    <location>
        <begin position="514"/>
        <end position="519"/>
    </location>
</feature>
<dbReference type="PROSITE" id="PS52047">
    <property type="entry name" value="I_EGF_2"/>
    <property type="match status" value="1"/>
</dbReference>
<keyword evidence="11 16" id="KW-0401">Integrin</keyword>
<keyword evidence="10 17" id="KW-1133">Transmembrane helix</keyword>
<evidence type="ECO:0000256" key="15">
    <source>
        <dbReference type="PIRSR" id="PIRSR002512-1"/>
    </source>
</evidence>
<evidence type="ECO:0000256" key="2">
    <source>
        <dbReference type="ARBA" id="ARBA00007449"/>
    </source>
</evidence>
<feature type="chain" id="PRO_5044669092" description="Integrin beta" evidence="18">
    <location>
        <begin position="23"/>
        <end position="721"/>
    </location>
</feature>
<dbReference type="SMART" id="SM00187">
    <property type="entry name" value="INB"/>
    <property type="match status" value="1"/>
</dbReference>
<dbReference type="SMART" id="SM00181">
    <property type="entry name" value="EGF"/>
    <property type="match status" value="4"/>
</dbReference>
<evidence type="ECO:0000256" key="18">
    <source>
        <dbReference type="SAM" id="SignalP"/>
    </source>
</evidence>
<keyword evidence="8" id="KW-0460">Magnesium</keyword>
<feature type="domain" description="Integrin beta subunit VWA" evidence="20">
    <location>
        <begin position="29"/>
        <end position="447"/>
    </location>
</feature>
<evidence type="ECO:0000256" key="12">
    <source>
        <dbReference type="ARBA" id="ARBA00023136"/>
    </source>
</evidence>
<dbReference type="FunFam" id="2.10.25.10:FF:000304">
    <property type="entry name" value="Integrin beta"/>
    <property type="match status" value="1"/>
</dbReference>
<evidence type="ECO:0000256" key="9">
    <source>
        <dbReference type="ARBA" id="ARBA00022889"/>
    </source>
</evidence>
<dbReference type="SUPFAM" id="SSF69179">
    <property type="entry name" value="Integrin domains"/>
    <property type="match status" value="1"/>
</dbReference>
<keyword evidence="14" id="KW-0325">Glycoprotein</keyword>
<evidence type="ECO:0000256" key="6">
    <source>
        <dbReference type="ARBA" id="ARBA00022729"/>
    </source>
</evidence>
<organism evidence="22 23">
    <name type="scientific">Astyanax mexicanus</name>
    <name type="common">Blind cave fish</name>
    <name type="synonym">Astyanax fasciatus mexicanus</name>
    <dbReference type="NCBI Taxonomy" id="7994"/>
    <lineage>
        <taxon>Eukaryota</taxon>
        <taxon>Metazoa</taxon>
        <taxon>Chordata</taxon>
        <taxon>Craniata</taxon>
        <taxon>Vertebrata</taxon>
        <taxon>Euteleostomi</taxon>
        <taxon>Actinopterygii</taxon>
        <taxon>Neopterygii</taxon>
        <taxon>Teleostei</taxon>
        <taxon>Ostariophysi</taxon>
        <taxon>Characiformes</taxon>
        <taxon>Characoidei</taxon>
        <taxon>Acestrorhamphidae</taxon>
        <taxon>Acestrorhamphinae</taxon>
        <taxon>Astyanax</taxon>
    </lineage>
</organism>
<feature type="disulfide bond" evidence="15">
    <location>
        <begin position="483"/>
        <end position="499"/>
    </location>
</feature>
<dbReference type="GO" id="GO:0007229">
    <property type="term" value="P:integrin-mediated signaling pathway"/>
    <property type="evidence" value="ECO:0007669"/>
    <property type="project" value="UniProtKB-KW"/>
</dbReference>
<proteinExistence type="inferred from homology"/>
<feature type="disulfide bond" evidence="15">
    <location>
        <begin position="592"/>
        <end position="633"/>
    </location>
</feature>
<dbReference type="Proteomes" id="UP000752171">
    <property type="component" value="Unassembled WGS sequence"/>
</dbReference>
<dbReference type="Gene3D" id="2.10.25.10">
    <property type="entry name" value="Laminin"/>
    <property type="match status" value="4"/>
</dbReference>
<dbReference type="OrthoDB" id="410592at2759"/>
<dbReference type="InterPro" id="IPR002369">
    <property type="entry name" value="Integrin_bsu_VWA"/>
</dbReference>
<evidence type="ECO:0000256" key="8">
    <source>
        <dbReference type="ARBA" id="ARBA00022842"/>
    </source>
</evidence>
<dbReference type="FunFam" id="2.10.25.10:FF:000036">
    <property type="entry name" value="Integrin beta"/>
    <property type="match status" value="1"/>
</dbReference>
<dbReference type="GO" id="GO:0005178">
    <property type="term" value="F:integrin binding"/>
    <property type="evidence" value="ECO:0007669"/>
    <property type="project" value="TreeGrafter"/>
</dbReference>
<feature type="disulfide bond" evidence="15">
    <location>
        <begin position="597"/>
        <end position="606"/>
    </location>
</feature>
<feature type="disulfide bond" evidence="15">
    <location>
        <begin position="472"/>
        <end position="481"/>
    </location>
</feature>
<dbReference type="InterPro" id="IPR015812">
    <property type="entry name" value="Integrin_bsu"/>
</dbReference>
<evidence type="ECO:0000256" key="16">
    <source>
        <dbReference type="RuleBase" id="RU000633"/>
    </source>
</evidence>
<keyword evidence="4" id="KW-0245">EGF-like domain</keyword>
<dbReference type="AlphaFoldDB" id="A0A8B9J5L5"/>
<dbReference type="InterPro" id="IPR057243">
    <property type="entry name" value="Integrin_I-EGF_CS"/>
</dbReference>
<protein>
    <recommendedName>
        <fullName evidence="16">Integrin beta</fullName>
    </recommendedName>
</protein>
<comment type="similarity">
    <text evidence="2 16">Belongs to the integrin beta chain family.</text>
</comment>
<dbReference type="Pfam" id="PF07974">
    <property type="entry name" value="EGF_2"/>
    <property type="match status" value="1"/>
</dbReference>
<feature type="signal peptide" evidence="18">
    <location>
        <begin position="1"/>
        <end position="22"/>
    </location>
</feature>
<evidence type="ECO:0000259" key="19">
    <source>
        <dbReference type="SMART" id="SM00181"/>
    </source>
</evidence>
<evidence type="ECO:0000256" key="3">
    <source>
        <dbReference type="ARBA" id="ARBA00022475"/>
    </source>
</evidence>
<evidence type="ECO:0000256" key="1">
    <source>
        <dbReference type="ARBA" id="ARBA00004251"/>
    </source>
</evidence>
<comment type="subcellular location">
    <subcellularLocation>
        <location evidence="1 16">Cell membrane</location>
        <topology evidence="1 16">Single-pass type I membrane protein</topology>
    </subcellularLocation>
</comment>
<evidence type="ECO:0000256" key="14">
    <source>
        <dbReference type="ARBA" id="ARBA00023180"/>
    </source>
</evidence>
<name>A0A8B9J5L5_ASTMX</name>
<feature type="disulfide bond" evidence="15">
    <location>
        <begin position="613"/>
        <end position="622"/>
    </location>
</feature>
<dbReference type="GO" id="GO:0033627">
    <property type="term" value="P:cell adhesion mediated by integrin"/>
    <property type="evidence" value="ECO:0007669"/>
    <property type="project" value="TreeGrafter"/>
</dbReference>
<keyword evidence="9 16" id="KW-0130">Cell adhesion</keyword>
<dbReference type="Pfam" id="PF18372">
    <property type="entry name" value="I-EGF_1"/>
    <property type="match status" value="1"/>
</dbReference>
<feature type="domain" description="EGF-like" evidence="19">
    <location>
        <begin position="498"/>
        <end position="531"/>
    </location>
</feature>
<dbReference type="Pfam" id="PF00362">
    <property type="entry name" value="Integrin_beta"/>
    <property type="match status" value="1"/>
</dbReference>
<evidence type="ECO:0000256" key="4">
    <source>
        <dbReference type="ARBA" id="ARBA00022536"/>
    </source>
</evidence>
<feature type="disulfide bond" evidence="15">
    <location>
        <begin position="244"/>
        <end position="284"/>
    </location>
</feature>
<dbReference type="Gene3D" id="3.40.50.410">
    <property type="entry name" value="von Willebrand factor, type A domain"/>
    <property type="match status" value="1"/>
</dbReference>
<dbReference type="GO" id="GO:0050900">
    <property type="term" value="P:leukocyte migration"/>
    <property type="evidence" value="ECO:0007669"/>
    <property type="project" value="TreeGrafter"/>
</dbReference>
<keyword evidence="12 17" id="KW-0472">Membrane</keyword>